<keyword evidence="1" id="KW-0802">TPR repeat</keyword>
<dbReference type="AlphaFoldDB" id="A0AAD9K6F5"/>
<dbReference type="EMBL" id="JAODUP010000058">
    <property type="protein sequence ID" value="KAK2164850.1"/>
    <property type="molecule type" value="Genomic_DNA"/>
</dbReference>
<reference evidence="2" key="1">
    <citation type="journal article" date="2023" name="Mol. Biol. Evol.">
        <title>Third-Generation Sequencing Reveals the Adaptive Role of the Epigenome in Three Deep-Sea Polychaetes.</title>
        <authorList>
            <person name="Perez M."/>
            <person name="Aroh O."/>
            <person name="Sun Y."/>
            <person name="Lan Y."/>
            <person name="Juniper S.K."/>
            <person name="Young C.R."/>
            <person name="Angers B."/>
            <person name="Qian P.Y."/>
        </authorList>
    </citation>
    <scope>NUCLEOTIDE SEQUENCE</scope>
    <source>
        <strain evidence="2">P08H-3</strain>
    </source>
</reference>
<dbReference type="FunFam" id="1.25.40.10:FF:000176">
    <property type="entry name" value="dynein assembly factor 4, axonemal isoform X1"/>
    <property type="match status" value="1"/>
</dbReference>
<sequence>MEKTATRAGRKTVRGGHIFQEVAGSNPLREQGVIEVNFTPRTFPTPSRESTRPDEDALEWHHGLAWFVKKDYATVDQCAEMNFSRQGNYQAAINVFSHAIRLNSKLPSLFSNRAACHLKLRNYFKAIEDASKALELLTPLVQQNAASRCKAHVRRGTAFCQLELYVEGLQDYEAALKIDPNNEPLQDDANKIREIIQSSTLT</sequence>
<dbReference type="SUPFAM" id="SSF48452">
    <property type="entry name" value="TPR-like"/>
    <property type="match status" value="1"/>
</dbReference>
<accession>A0AAD9K6F5</accession>
<feature type="repeat" description="TPR" evidence="1">
    <location>
        <begin position="149"/>
        <end position="182"/>
    </location>
</feature>
<dbReference type="SMART" id="SM00028">
    <property type="entry name" value="TPR"/>
    <property type="match status" value="2"/>
</dbReference>
<organism evidence="2 3">
    <name type="scientific">Paralvinella palmiformis</name>
    <dbReference type="NCBI Taxonomy" id="53620"/>
    <lineage>
        <taxon>Eukaryota</taxon>
        <taxon>Metazoa</taxon>
        <taxon>Spiralia</taxon>
        <taxon>Lophotrochozoa</taxon>
        <taxon>Annelida</taxon>
        <taxon>Polychaeta</taxon>
        <taxon>Sedentaria</taxon>
        <taxon>Canalipalpata</taxon>
        <taxon>Terebellida</taxon>
        <taxon>Terebelliformia</taxon>
        <taxon>Alvinellidae</taxon>
        <taxon>Paralvinella</taxon>
    </lineage>
</organism>
<proteinExistence type="predicted"/>
<name>A0AAD9K6F5_9ANNE</name>
<dbReference type="PROSITE" id="PS50005">
    <property type="entry name" value="TPR"/>
    <property type="match status" value="1"/>
</dbReference>
<dbReference type="Gene3D" id="1.25.40.10">
    <property type="entry name" value="Tetratricopeptide repeat domain"/>
    <property type="match status" value="1"/>
</dbReference>
<keyword evidence="3" id="KW-1185">Reference proteome</keyword>
<dbReference type="PANTHER" id="PTHR46492:SF1">
    <property type="entry name" value="DYNEIN AXONEMAL ASSEMBLY FACTOR 4"/>
    <property type="match status" value="1"/>
</dbReference>
<dbReference type="InterPro" id="IPR052004">
    <property type="entry name" value="Dynein_assembly_factor_4"/>
</dbReference>
<evidence type="ECO:0000256" key="1">
    <source>
        <dbReference type="PROSITE-ProRule" id="PRU00339"/>
    </source>
</evidence>
<dbReference type="GO" id="GO:0036158">
    <property type="term" value="P:outer dynein arm assembly"/>
    <property type="evidence" value="ECO:0007669"/>
    <property type="project" value="TreeGrafter"/>
</dbReference>
<dbReference type="PANTHER" id="PTHR46492">
    <property type="entry name" value="DYNEIN ASSEMBLY FACTOR 4, AXONEMAL"/>
    <property type="match status" value="1"/>
</dbReference>
<gene>
    <name evidence="2" type="ORF">LSH36_58g16036</name>
</gene>
<evidence type="ECO:0000313" key="3">
    <source>
        <dbReference type="Proteomes" id="UP001208570"/>
    </source>
</evidence>
<dbReference type="GO" id="GO:0036159">
    <property type="term" value="P:inner dynein arm assembly"/>
    <property type="evidence" value="ECO:0007669"/>
    <property type="project" value="TreeGrafter"/>
</dbReference>
<dbReference type="InterPro" id="IPR011990">
    <property type="entry name" value="TPR-like_helical_dom_sf"/>
</dbReference>
<comment type="caution">
    <text evidence="2">The sequence shown here is derived from an EMBL/GenBank/DDBJ whole genome shotgun (WGS) entry which is preliminary data.</text>
</comment>
<evidence type="ECO:0000313" key="2">
    <source>
        <dbReference type="EMBL" id="KAK2164850.1"/>
    </source>
</evidence>
<dbReference type="GO" id="GO:0003341">
    <property type="term" value="P:cilium movement"/>
    <property type="evidence" value="ECO:0007669"/>
    <property type="project" value="TreeGrafter"/>
</dbReference>
<dbReference type="InterPro" id="IPR019734">
    <property type="entry name" value="TPR_rpt"/>
</dbReference>
<protein>
    <submittedName>
        <fullName evidence="2">Uncharacterized protein</fullName>
    </submittedName>
</protein>
<dbReference type="Proteomes" id="UP001208570">
    <property type="component" value="Unassembled WGS sequence"/>
</dbReference>